<dbReference type="EMBL" id="CP045890">
    <property type="protein sequence ID" value="QQP56835.1"/>
    <property type="molecule type" value="Genomic_DNA"/>
</dbReference>
<sequence>MGTLLTYFWGTLSSTAKELSPDDPSPFHPRRRHYPNGPFPFTSPDDPSPFHPRLRHHPNGLLRLRRRMNPHPSHH</sequence>
<gene>
    <name evidence="2" type="ORF">FKW44_001636</name>
</gene>
<dbReference type="AlphaFoldDB" id="A0A7T8KJ02"/>
<accession>A0A7T8KJ02</accession>
<reference evidence="3" key="1">
    <citation type="submission" date="2021-01" db="EMBL/GenBank/DDBJ databases">
        <title>Caligus Genome Assembly.</title>
        <authorList>
            <person name="Gallardo-Escarate C."/>
        </authorList>
    </citation>
    <scope>NUCLEOTIDE SEQUENCE [LARGE SCALE GENOMIC DNA]</scope>
</reference>
<protein>
    <submittedName>
        <fullName evidence="2">Uncharacterized protein</fullName>
    </submittedName>
</protein>
<feature type="region of interest" description="Disordered" evidence="1">
    <location>
        <begin position="15"/>
        <end position="75"/>
    </location>
</feature>
<evidence type="ECO:0000256" key="1">
    <source>
        <dbReference type="SAM" id="MobiDB-lite"/>
    </source>
</evidence>
<keyword evidence="3" id="KW-1185">Reference proteome</keyword>
<organism evidence="2 3">
    <name type="scientific">Caligus rogercresseyi</name>
    <name type="common">Sea louse</name>
    <dbReference type="NCBI Taxonomy" id="217165"/>
    <lineage>
        <taxon>Eukaryota</taxon>
        <taxon>Metazoa</taxon>
        <taxon>Ecdysozoa</taxon>
        <taxon>Arthropoda</taxon>
        <taxon>Crustacea</taxon>
        <taxon>Multicrustacea</taxon>
        <taxon>Hexanauplia</taxon>
        <taxon>Copepoda</taxon>
        <taxon>Siphonostomatoida</taxon>
        <taxon>Caligidae</taxon>
        <taxon>Caligus</taxon>
    </lineage>
</organism>
<proteinExistence type="predicted"/>
<dbReference type="Proteomes" id="UP000595437">
    <property type="component" value="Chromosome 1"/>
</dbReference>
<evidence type="ECO:0000313" key="3">
    <source>
        <dbReference type="Proteomes" id="UP000595437"/>
    </source>
</evidence>
<name>A0A7T8KJ02_CALRO</name>
<feature type="compositionally biased region" description="Basic residues" evidence="1">
    <location>
        <begin position="52"/>
        <end position="75"/>
    </location>
</feature>
<evidence type="ECO:0000313" key="2">
    <source>
        <dbReference type="EMBL" id="QQP56835.1"/>
    </source>
</evidence>